<keyword evidence="2" id="KW-0238">DNA-binding</keyword>
<dbReference type="InterPro" id="IPR029016">
    <property type="entry name" value="GAF-like_dom_sf"/>
</dbReference>
<proteinExistence type="predicted"/>
<dbReference type="InterPro" id="IPR036390">
    <property type="entry name" value="WH_DNA-bd_sf"/>
</dbReference>
<evidence type="ECO:0000256" key="1">
    <source>
        <dbReference type="ARBA" id="ARBA00023015"/>
    </source>
</evidence>
<dbReference type="Gene3D" id="1.10.10.10">
    <property type="entry name" value="Winged helix-like DNA-binding domain superfamily/Winged helix DNA-binding domain"/>
    <property type="match status" value="1"/>
</dbReference>
<dbReference type="InterPro" id="IPR050707">
    <property type="entry name" value="HTH_MetabolicPath_Reg"/>
</dbReference>
<keyword evidence="7" id="KW-1185">Reference proteome</keyword>
<keyword evidence="1" id="KW-0805">Transcription regulation</keyword>
<gene>
    <name evidence="6" type="ORF">FNM00_17835</name>
</gene>
<dbReference type="Pfam" id="PF09339">
    <property type="entry name" value="HTH_IclR"/>
    <property type="match status" value="1"/>
</dbReference>
<dbReference type="Proteomes" id="UP000316988">
    <property type="component" value="Unassembled WGS sequence"/>
</dbReference>
<organism evidence="6 7">
    <name type="scientific">Aeromicrobium piscarium</name>
    <dbReference type="NCBI Taxonomy" id="2590901"/>
    <lineage>
        <taxon>Bacteria</taxon>
        <taxon>Bacillati</taxon>
        <taxon>Actinomycetota</taxon>
        <taxon>Actinomycetes</taxon>
        <taxon>Propionibacteriales</taxon>
        <taxon>Nocardioidaceae</taxon>
        <taxon>Aeromicrobium</taxon>
    </lineage>
</organism>
<dbReference type="SUPFAM" id="SSF46785">
    <property type="entry name" value="Winged helix' DNA-binding domain"/>
    <property type="match status" value="1"/>
</dbReference>
<reference evidence="6 7" key="1">
    <citation type="submission" date="2019-07" db="EMBL/GenBank/DDBJ databases">
        <authorList>
            <person name="Zhao L.H."/>
        </authorList>
    </citation>
    <scope>NUCLEOTIDE SEQUENCE [LARGE SCALE GENOMIC DNA]</scope>
    <source>
        <strain evidence="6 7">Co35</strain>
    </source>
</reference>
<dbReference type="OrthoDB" id="7274111at2"/>
<dbReference type="Pfam" id="PF01614">
    <property type="entry name" value="IclR_C"/>
    <property type="match status" value="1"/>
</dbReference>
<dbReference type="SUPFAM" id="SSF55781">
    <property type="entry name" value="GAF domain-like"/>
    <property type="match status" value="1"/>
</dbReference>
<dbReference type="GO" id="GO:0045892">
    <property type="term" value="P:negative regulation of DNA-templated transcription"/>
    <property type="evidence" value="ECO:0007669"/>
    <property type="project" value="TreeGrafter"/>
</dbReference>
<dbReference type="PANTHER" id="PTHR30136:SF24">
    <property type="entry name" value="HTH-TYPE TRANSCRIPTIONAL REPRESSOR ALLR"/>
    <property type="match status" value="1"/>
</dbReference>
<sequence length="267" mass="29409">MRYVEGDDAARPPYLVESAENALRILLWLRNSPRLRVTEVSDRLGVARSTAHRLLSTLTYLGFLRHDPIKRVYLPGEVLVEIALASTDHQELRRASMPHIERLANAQGWTVHLSVLEGTDIRFIDGCESPRPVRVSVRIGSRSPAHSTSSGKVLLAALPPHHLATLYPEDPPKVTEHTIADLGELEQQLEEVRRLGYATNLGENEVGLHAASVPIHHDGRIVAAIAAAHPTMVEAPSDFSEIVDQLRATAATIEGQLERQADDGARR</sequence>
<accession>A0A554RHX3</accession>
<dbReference type="PANTHER" id="PTHR30136">
    <property type="entry name" value="HELIX-TURN-HELIX TRANSCRIPTIONAL REGULATOR, ICLR FAMILY"/>
    <property type="match status" value="1"/>
</dbReference>
<feature type="domain" description="IclR-ED" evidence="5">
    <location>
        <begin position="78"/>
        <end position="259"/>
    </location>
</feature>
<evidence type="ECO:0000256" key="2">
    <source>
        <dbReference type="ARBA" id="ARBA00023125"/>
    </source>
</evidence>
<evidence type="ECO:0000256" key="3">
    <source>
        <dbReference type="ARBA" id="ARBA00023163"/>
    </source>
</evidence>
<name>A0A554RHX3_9ACTN</name>
<dbReference type="InterPro" id="IPR036388">
    <property type="entry name" value="WH-like_DNA-bd_sf"/>
</dbReference>
<evidence type="ECO:0000259" key="5">
    <source>
        <dbReference type="PROSITE" id="PS51078"/>
    </source>
</evidence>
<evidence type="ECO:0000259" key="4">
    <source>
        <dbReference type="PROSITE" id="PS51077"/>
    </source>
</evidence>
<dbReference type="AlphaFoldDB" id="A0A554RHX3"/>
<dbReference type="InterPro" id="IPR005471">
    <property type="entry name" value="Tscrpt_reg_IclR_N"/>
</dbReference>
<comment type="caution">
    <text evidence="6">The sequence shown here is derived from an EMBL/GenBank/DDBJ whole genome shotgun (WGS) entry which is preliminary data.</text>
</comment>
<dbReference type="SMART" id="SM00346">
    <property type="entry name" value="HTH_ICLR"/>
    <property type="match status" value="1"/>
</dbReference>
<dbReference type="GO" id="GO:0003677">
    <property type="term" value="F:DNA binding"/>
    <property type="evidence" value="ECO:0007669"/>
    <property type="project" value="UniProtKB-KW"/>
</dbReference>
<dbReference type="EMBL" id="VLNT01000028">
    <property type="protein sequence ID" value="TSD53778.1"/>
    <property type="molecule type" value="Genomic_DNA"/>
</dbReference>
<evidence type="ECO:0000313" key="6">
    <source>
        <dbReference type="EMBL" id="TSD53778.1"/>
    </source>
</evidence>
<evidence type="ECO:0000313" key="7">
    <source>
        <dbReference type="Proteomes" id="UP000316988"/>
    </source>
</evidence>
<dbReference type="GO" id="GO:0003700">
    <property type="term" value="F:DNA-binding transcription factor activity"/>
    <property type="evidence" value="ECO:0007669"/>
    <property type="project" value="TreeGrafter"/>
</dbReference>
<dbReference type="RefSeq" id="WP_143914890.1">
    <property type="nucleotide sequence ID" value="NZ_VLNT01000028.1"/>
</dbReference>
<protein>
    <submittedName>
        <fullName evidence="6">IclR family transcriptional regulator</fullName>
    </submittedName>
</protein>
<dbReference type="PROSITE" id="PS51077">
    <property type="entry name" value="HTH_ICLR"/>
    <property type="match status" value="1"/>
</dbReference>
<feature type="domain" description="HTH iclR-type" evidence="4">
    <location>
        <begin position="16"/>
        <end position="77"/>
    </location>
</feature>
<dbReference type="PROSITE" id="PS51078">
    <property type="entry name" value="ICLR_ED"/>
    <property type="match status" value="1"/>
</dbReference>
<keyword evidence="3" id="KW-0804">Transcription</keyword>
<dbReference type="Gene3D" id="3.30.450.40">
    <property type="match status" value="1"/>
</dbReference>
<dbReference type="InterPro" id="IPR014757">
    <property type="entry name" value="Tscrpt_reg_IclR_C"/>
</dbReference>